<dbReference type="RefSeq" id="WP_004024938.1">
    <property type="nucleotide sequence ID" value="NZ_AWQU01000086.1"/>
</dbReference>
<dbReference type="SUPFAM" id="SSF46785">
    <property type="entry name" value="Winged helix' DNA-binding domain"/>
    <property type="match status" value="1"/>
</dbReference>
<accession>A0A084U2W5</accession>
<proteinExistence type="predicted"/>
<organism evidence="2 3">
    <name type="scientific">Malacoplasma iowae DK-CPA</name>
    <dbReference type="NCBI Taxonomy" id="1394179"/>
    <lineage>
        <taxon>Bacteria</taxon>
        <taxon>Bacillati</taxon>
        <taxon>Mycoplasmatota</taxon>
        <taxon>Mycoplasmoidales</taxon>
        <taxon>Mycoplasmoidaceae</taxon>
        <taxon>Malacoplasma</taxon>
    </lineage>
</organism>
<dbReference type="GeneID" id="96866908"/>
<dbReference type="GO" id="GO:0000976">
    <property type="term" value="F:transcription cis-regulatory region binding"/>
    <property type="evidence" value="ECO:0007669"/>
    <property type="project" value="TreeGrafter"/>
</dbReference>
<evidence type="ECO:0000256" key="1">
    <source>
        <dbReference type="PIRSR" id="PIRSR602481-1"/>
    </source>
</evidence>
<gene>
    <name evidence="2" type="ORF">P271_131</name>
</gene>
<dbReference type="Proteomes" id="UP000028523">
    <property type="component" value="Unassembled WGS sequence"/>
</dbReference>
<dbReference type="InterPro" id="IPR036390">
    <property type="entry name" value="WH_DNA-bd_sf"/>
</dbReference>
<dbReference type="GO" id="GO:1900376">
    <property type="term" value="P:regulation of secondary metabolite biosynthetic process"/>
    <property type="evidence" value="ECO:0007669"/>
    <property type="project" value="TreeGrafter"/>
</dbReference>
<comment type="cofactor">
    <cofactor evidence="1">
        <name>Zn(2+)</name>
        <dbReference type="ChEBI" id="CHEBI:29105"/>
    </cofactor>
    <text evidence="1">Binds 1 zinc ion per subunit.</text>
</comment>
<dbReference type="GO" id="GO:0008270">
    <property type="term" value="F:zinc ion binding"/>
    <property type="evidence" value="ECO:0007669"/>
    <property type="project" value="TreeGrafter"/>
</dbReference>
<dbReference type="EMBL" id="AWQU01000086">
    <property type="protein sequence ID" value="KFB07301.1"/>
    <property type="molecule type" value="Genomic_DNA"/>
</dbReference>
<dbReference type="Gene3D" id="1.10.10.10">
    <property type="entry name" value="Winged helix-like DNA-binding domain superfamily/Winged helix DNA-binding domain"/>
    <property type="match status" value="1"/>
</dbReference>
<dbReference type="GO" id="GO:0003700">
    <property type="term" value="F:DNA-binding transcription factor activity"/>
    <property type="evidence" value="ECO:0007669"/>
    <property type="project" value="InterPro"/>
</dbReference>
<comment type="caution">
    <text evidence="2">The sequence shown here is derived from an EMBL/GenBank/DDBJ whole genome shotgun (WGS) entry which is preliminary data.</text>
</comment>
<dbReference type="PANTHER" id="PTHR33202">
    <property type="entry name" value="ZINC UPTAKE REGULATION PROTEIN"/>
    <property type="match status" value="1"/>
</dbReference>
<dbReference type="InterPro" id="IPR036388">
    <property type="entry name" value="WH-like_DNA-bd_sf"/>
</dbReference>
<keyword evidence="1" id="KW-0479">Metal-binding</keyword>
<dbReference type="Pfam" id="PF01475">
    <property type="entry name" value="FUR"/>
    <property type="match status" value="1"/>
</dbReference>
<keyword evidence="1" id="KW-0862">Zinc</keyword>
<reference evidence="2 3" key="1">
    <citation type="journal article" date="2014" name="PLoS ONE">
        <title>Reduction of Hydrogen Peroxide Accumulation and Toxicity by a Catalase from Mycoplasma iowae.</title>
        <authorList>
            <person name="Pritchard R.E."/>
            <person name="Prassinos A.J."/>
            <person name="Osborne J.D."/>
            <person name="Raviv Z."/>
            <person name="Balish M.F."/>
        </authorList>
    </citation>
    <scope>NUCLEOTIDE SEQUENCE [LARGE SCALE GENOMIC DNA]</scope>
    <source>
        <strain evidence="2 3">DK-CPA</strain>
    </source>
</reference>
<evidence type="ECO:0000313" key="3">
    <source>
        <dbReference type="Proteomes" id="UP000028523"/>
    </source>
</evidence>
<dbReference type="GO" id="GO:0045892">
    <property type="term" value="P:negative regulation of DNA-templated transcription"/>
    <property type="evidence" value="ECO:0007669"/>
    <property type="project" value="TreeGrafter"/>
</dbReference>
<name>A0A084U2W5_MALIO</name>
<dbReference type="PANTHER" id="PTHR33202:SF7">
    <property type="entry name" value="FERRIC UPTAKE REGULATION PROTEIN"/>
    <property type="match status" value="1"/>
</dbReference>
<sequence length="141" mass="16712">MSHNDKYIKKLNDQQYRLTKSRMEILNCLNDDFHSHSIQDIVNHIKSRNKTINTASVYNTIDLLIKEGLVDIYANYESKNQLYEIVDKNNLHIHINCIEQKKNIKEKMPESVKKELIEILNKHNLDFHNIKIEILAKPKDD</sequence>
<dbReference type="AlphaFoldDB" id="A0A084U2W5"/>
<evidence type="ECO:0000313" key="2">
    <source>
        <dbReference type="EMBL" id="KFB07301.1"/>
    </source>
</evidence>
<dbReference type="InterPro" id="IPR002481">
    <property type="entry name" value="FUR"/>
</dbReference>
<feature type="binding site" evidence="1">
    <location>
        <position position="97"/>
    </location>
    <ligand>
        <name>Zn(2+)</name>
        <dbReference type="ChEBI" id="CHEBI:29105"/>
    </ligand>
</feature>
<keyword evidence="3" id="KW-1185">Reference proteome</keyword>
<protein>
    <submittedName>
        <fullName evidence="2">Ferric uptake regulator family protein</fullName>
    </submittedName>
</protein>